<name>K2N8Z5_9HYPH</name>
<evidence type="ECO:0000313" key="1">
    <source>
        <dbReference type="EMBL" id="EKF43968.1"/>
    </source>
</evidence>
<dbReference type="STRING" id="721133.SAMN05216176_101489"/>
<evidence type="ECO:0000313" key="2">
    <source>
        <dbReference type="Proteomes" id="UP000007374"/>
    </source>
</evidence>
<comment type="caution">
    <text evidence="1">The sequence shown here is derived from an EMBL/GenBank/DDBJ whole genome shotgun (WGS) entry which is preliminary data.</text>
</comment>
<accession>K2N8Z5</accession>
<dbReference type="Proteomes" id="UP000007374">
    <property type="component" value="Unassembled WGS sequence"/>
</dbReference>
<dbReference type="OrthoDB" id="8030012at2"/>
<proteinExistence type="predicted"/>
<protein>
    <submittedName>
        <fullName evidence="1">Uncharacterized protein</fullName>
    </submittedName>
</protein>
<reference evidence="1 2" key="1">
    <citation type="journal article" date="2012" name="J. Bacteriol.">
        <title>Genome Sequence of Nitratireductor indicus Type Strain C115.</title>
        <authorList>
            <person name="Lai Q."/>
            <person name="Li G."/>
            <person name="Yu Z."/>
            <person name="Shao Z."/>
        </authorList>
    </citation>
    <scope>NUCLEOTIDE SEQUENCE [LARGE SCALE GENOMIC DNA]</scope>
    <source>
        <strain evidence="1 2">C115</strain>
    </source>
</reference>
<organism evidence="1 2">
    <name type="scientific">Nitratireductor indicus C115</name>
    <dbReference type="NCBI Taxonomy" id="1231190"/>
    <lineage>
        <taxon>Bacteria</taxon>
        <taxon>Pseudomonadati</taxon>
        <taxon>Pseudomonadota</taxon>
        <taxon>Alphaproteobacteria</taxon>
        <taxon>Hyphomicrobiales</taxon>
        <taxon>Phyllobacteriaceae</taxon>
        <taxon>Nitratireductor</taxon>
    </lineage>
</organism>
<sequence length="143" mass="16113">MIAEHDANGKILHVVNDPVPPGLSELMAGSGKLFVEFPPVDPGEGRNHVFTPCDILTDYVVEGCICKRPVHEHSITRLEDTLFRIDGIEKGSMVRVYLGDALVSSCIADGEPLDLEIDEPCKLRVYIEPEWPYQENWYEIDFE</sequence>
<gene>
    <name evidence="1" type="ORF">NA8A_04130</name>
</gene>
<keyword evidence="2" id="KW-1185">Reference proteome</keyword>
<dbReference type="PATRIC" id="fig|1231190.3.peg.864"/>
<dbReference type="AlphaFoldDB" id="K2N8Z5"/>
<dbReference type="EMBL" id="AMSI01000002">
    <property type="protein sequence ID" value="EKF43968.1"/>
    <property type="molecule type" value="Genomic_DNA"/>
</dbReference>
<dbReference type="RefSeq" id="WP_009756102.1">
    <property type="nucleotide sequence ID" value="NZ_AMSI01000002.1"/>
</dbReference>